<organism evidence="10 11">
    <name type="scientific">Ornithinibacillus salinisoli</name>
    <dbReference type="NCBI Taxonomy" id="1848459"/>
    <lineage>
        <taxon>Bacteria</taxon>
        <taxon>Bacillati</taxon>
        <taxon>Bacillota</taxon>
        <taxon>Bacilli</taxon>
        <taxon>Bacillales</taxon>
        <taxon>Bacillaceae</taxon>
        <taxon>Ornithinibacillus</taxon>
    </lineage>
</organism>
<keyword evidence="10" id="KW-0282">Flagellum</keyword>
<dbReference type="InterPro" id="IPR018035">
    <property type="entry name" value="Flagellar_FliH/T3SS_HrpE"/>
</dbReference>
<keyword evidence="4" id="KW-1005">Bacterial flagellum biogenesis</keyword>
<protein>
    <recommendedName>
        <fullName evidence="7">Flagellar assembly protein FliH</fullName>
    </recommendedName>
</protein>
<feature type="coiled-coil region" evidence="8">
    <location>
        <begin position="22"/>
        <end position="116"/>
    </location>
</feature>
<keyword evidence="6" id="KW-1006">Bacterial flagellum protein export</keyword>
<dbReference type="InterPro" id="IPR022524">
    <property type="entry name" value="FliH_Bacilli"/>
</dbReference>
<evidence type="ECO:0000256" key="7">
    <source>
        <dbReference type="NCBIfam" id="TIGR03825"/>
    </source>
</evidence>
<keyword evidence="8" id="KW-0175">Coiled coil</keyword>
<evidence type="ECO:0000313" key="11">
    <source>
        <dbReference type="Proteomes" id="UP001597383"/>
    </source>
</evidence>
<dbReference type="RefSeq" id="WP_377555687.1">
    <property type="nucleotide sequence ID" value="NZ_JBHUHQ010000013.1"/>
</dbReference>
<dbReference type="Pfam" id="PF02108">
    <property type="entry name" value="FliH"/>
    <property type="match status" value="1"/>
</dbReference>
<keyword evidence="5" id="KW-0653">Protein transport</keyword>
<dbReference type="PANTHER" id="PTHR34982:SF1">
    <property type="entry name" value="FLAGELLAR ASSEMBLY PROTEIN FLIH"/>
    <property type="match status" value="1"/>
</dbReference>
<proteinExistence type="inferred from homology"/>
<sequence length="243" mass="28153">MSNSQKKLIQVRQIQVKSENPDLEMQEVIAEEENQLEQIRNEMEELRQRKESIIDETNKQIENEKQNWENEKQKHMELAKQKGYEVGFSQGKEEGLEEFKSLIAQANEIIQSATSDYHATIEKSEDAIVEIAVDVAEKILKKQLHDNPETFLPIVTDAIKSLKDKSLISIYLHPKNYEHVLHQKNELKRIIDSKADLTIQVDDTASEESCVIEHPFGKIDASIDTQLNQIRNVLYEVVMENKQ</sequence>
<evidence type="ECO:0000256" key="6">
    <source>
        <dbReference type="ARBA" id="ARBA00023225"/>
    </source>
</evidence>
<evidence type="ECO:0000313" key="10">
    <source>
        <dbReference type="EMBL" id="MFD2044101.1"/>
    </source>
</evidence>
<evidence type="ECO:0000256" key="8">
    <source>
        <dbReference type="SAM" id="Coils"/>
    </source>
</evidence>
<evidence type="ECO:0000259" key="9">
    <source>
        <dbReference type="Pfam" id="PF02108"/>
    </source>
</evidence>
<evidence type="ECO:0000256" key="1">
    <source>
        <dbReference type="ARBA" id="ARBA00003041"/>
    </source>
</evidence>
<keyword evidence="10" id="KW-0966">Cell projection</keyword>
<dbReference type="Proteomes" id="UP001597383">
    <property type="component" value="Unassembled WGS sequence"/>
</dbReference>
<comment type="similarity">
    <text evidence="2">Belongs to the FliH family.</text>
</comment>
<evidence type="ECO:0000256" key="4">
    <source>
        <dbReference type="ARBA" id="ARBA00022795"/>
    </source>
</evidence>
<dbReference type="EMBL" id="JBHUHQ010000013">
    <property type="protein sequence ID" value="MFD2044101.1"/>
    <property type="molecule type" value="Genomic_DNA"/>
</dbReference>
<keyword evidence="11" id="KW-1185">Reference proteome</keyword>
<keyword evidence="10" id="KW-0969">Cilium</keyword>
<evidence type="ECO:0000256" key="3">
    <source>
        <dbReference type="ARBA" id="ARBA00022448"/>
    </source>
</evidence>
<evidence type="ECO:0000256" key="5">
    <source>
        <dbReference type="ARBA" id="ARBA00022927"/>
    </source>
</evidence>
<gene>
    <name evidence="10" type="primary">fliH</name>
    <name evidence="10" type="ORF">ACFSJF_07485</name>
</gene>
<reference evidence="11" key="1">
    <citation type="journal article" date="2019" name="Int. J. Syst. Evol. Microbiol.">
        <title>The Global Catalogue of Microorganisms (GCM) 10K type strain sequencing project: providing services to taxonomists for standard genome sequencing and annotation.</title>
        <authorList>
            <consortium name="The Broad Institute Genomics Platform"/>
            <consortium name="The Broad Institute Genome Sequencing Center for Infectious Disease"/>
            <person name="Wu L."/>
            <person name="Ma J."/>
        </authorList>
    </citation>
    <scope>NUCLEOTIDE SEQUENCE [LARGE SCALE GENOMIC DNA]</scope>
    <source>
        <strain evidence="11">R28</strain>
    </source>
</reference>
<dbReference type="NCBIfam" id="TIGR03825">
    <property type="entry name" value="FliH_bacil"/>
    <property type="match status" value="1"/>
</dbReference>
<comment type="function">
    <text evidence="1">Needed for flagellar regrowth and assembly.</text>
</comment>
<evidence type="ECO:0000256" key="2">
    <source>
        <dbReference type="ARBA" id="ARBA00006602"/>
    </source>
</evidence>
<accession>A0ABW4VZ89</accession>
<feature type="domain" description="Flagellar assembly protein FliH/Type III secretion system HrpE" evidence="9">
    <location>
        <begin position="102"/>
        <end position="230"/>
    </location>
</feature>
<comment type="caution">
    <text evidence="10">The sequence shown here is derived from an EMBL/GenBank/DDBJ whole genome shotgun (WGS) entry which is preliminary data.</text>
</comment>
<dbReference type="PANTHER" id="PTHR34982">
    <property type="entry name" value="YOP PROTEINS TRANSLOCATION PROTEIN L"/>
    <property type="match status" value="1"/>
</dbReference>
<dbReference type="InterPro" id="IPR051472">
    <property type="entry name" value="T3SS_Stator/FliH"/>
</dbReference>
<name>A0ABW4VZ89_9BACI</name>
<keyword evidence="3" id="KW-0813">Transport</keyword>